<dbReference type="OrthoDB" id="2361671at2"/>
<dbReference type="InterPro" id="IPR009256">
    <property type="entry name" value="YqgQ-like"/>
</dbReference>
<dbReference type="Proteomes" id="UP000234748">
    <property type="component" value="Unassembled WGS sequence"/>
</dbReference>
<comment type="caution">
    <text evidence="1">The sequence shown here is derived from an EMBL/GenBank/DDBJ whole genome shotgun (WGS) entry which is preliminary data.</text>
</comment>
<protein>
    <submittedName>
        <fullName evidence="1">DUF910 domain-containing protein</fullName>
    </submittedName>
</protein>
<accession>A0A2N5M4D3</accession>
<evidence type="ECO:0000313" key="1">
    <source>
        <dbReference type="EMBL" id="PLT29192.1"/>
    </source>
</evidence>
<evidence type="ECO:0000313" key="2">
    <source>
        <dbReference type="Proteomes" id="UP000234748"/>
    </source>
</evidence>
<gene>
    <name evidence="1" type="ORF">CUU66_14705</name>
</gene>
<keyword evidence="2" id="KW-1185">Reference proteome</keyword>
<dbReference type="Pfam" id="PF06014">
    <property type="entry name" value="YqgQ-like"/>
    <property type="match status" value="1"/>
</dbReference>
<dbReference type="RefSeq" id="WP_101643458.1">
    <property type="nucleotide sequence ID" value="NZ_PGUY01000045.1"/>
</dbReference>
<dbReference type="AlphaFoldDB" id="A0A2N5M4D3"/>
<dbReference type="SUPFAM" id="SSF158379">
    <property type="entry name" value="YqgQ-like"/>
    <property type="match status" value="1"/>
</dbReference>
<name>A0A2N5M4D3_9BACI</name>
<dbReference type="Gene3D" id="1.10.287.760">
    <property type="entry name" value="YqgQ-like"/>
    <property type="match status" value="1"/>
</dbReference>
<reference evidence="1 2" key="1">
    <citation type="submission" date="2017-11" db="EMBL/GenBank/DDBJ databases">
        <title>Comparitive Functional Genomics of Dry Heat Resistant strains isolated from the Viking Spacecraft.</title>
        <authorList>
            <person name="Seuylemezian A."/>
            <person name="Cooper K."/>
            <person name="Vaishampayan P."/>
        </authorList>
    </citation>
    <scope>NUCLEOTIDE SEQUENCE [LARGE SCALE GENOMIC DNA]</scope>
    <source>
        <strain evidence="1 2">V1-29</strain>
    </source>
</reference>
<dbReference type="EMBL" id="PGUY01000045">
    <property type="protein sequence ID" value="PLT29192.1"/>
    <property type="molecule type" value="Genomic_DNA"/>
</dbReference>
<organism evidence="1 2">
    <name type="scientific">Peribacillus deserti</name>
    <dbReference type="NCBI Taxonomy" id="673318"/>
    <lineage>
        <taxon>Bacteria</taxon>
        <taxon>Bacillati</taxon>
        <taxon>Bacillota</taxon>
        <taxon>Bacilli</taxon>
        <taxon>Bacillales</taxon>
        <taxon>Bacillaceae</taxon>
        <taxon>Peribacillus</taxon>
    </lineage>
</organism>
<sequence>MKNFYDVQQFLKRFGTIIYIGDRLSDLELMSEELSELYRSQLIEVQEFQAALLILRHEIQIEKDRRK</sequence>
<proteinExistence type="predicted"/>
<dbReference type="InterPro" id="IPR023164">
    <property type="entry name" value="YqgQ-like_sf"/>
</dbReference>